<gene>
    <name evidence="1" type="primary">HaRxLL110</name>
</gene>
<feature type="non-terminal residue" evidence="1">
    <location>
        <position position="88"/>
    </location>
</feature>
<name>A0A090B8P8_HYAAE</name>
<reference evidence="1" key="1">
    <citation type="journal article" date="2014" name="PLoS Pathog.">
        <title>Expression profiling during Arabidopsis/downy mildew interaction reveals a highly-expressed effector that attenuates responses to salicylic acid.</title>
        <authorList>
            <person name="Asai S."/>
            <person name="Rallapalli G."/>
            <person name="Piquerez S.J.M."/>
            <person name="Caillaud M.C."/>
            <person name="Furzer O.J."/>
            <person name="Ishaque N."/>
            <person name="Wirthmueller L."/>
            <person name="Fabro G."/>
            <person name="Shirasu K."/>
            <person name="Jones J.D.G."/>
        </authorList>
    </citation>
    <scope>NUCLEOTIDE SEQUENCE</scope>
    <source>
        <strain evidence="1">Emoy2</strain>
    </source>
</reference>
<sequence length="88" mass="10205">MQYSRRLWFLLVWSEECIGPIQQVVGASLVFKVSVEIQIFRVLRPIGEDVFVSDSLKRVLANESRGQTKQVLVHFPSNASRFEPLELW</sequence>
<accession>A0A090B8P8</accession>
<proteinExistence type="evidence at transcript level"/>
<dbReference type="EMBL" id="AB922420">
    <property type="protein sequence ID" value="BAP68996.1"/>
    <property type="molecule type" value="mRNA"/>
</dbReference>
<organism evidence="1">
    <name type="scientific">Hyaloperonospora arabidopsidis (strain Emoy2)</name>
    <name type="common">Downy mildew agent</name>
    <name type="synonym">Peronospora arabidopsidis</name>
    <dbReference type="NCBI Taxonomy" id="559515"/>
    <lineage>
        <taxon>Eukaryota</taxon>
        <taxon>Sar</taxon>
        <taxon>Stramenopiles</taxon>
        <taxon>Oomycota</taxon>
        <taxon>Peronosporomycetes</taxon>
        <taxon>Peronosporales</taxon>
        <taxon>Peronosporaceae</taxon>
        <taxon>Hyaloperonospora</taxon>
    </lineage>
</organism>
<dbReference type="AlphaFoldDB" id="A0A090B8P8"/>
<evidence type="ECO:0000313" key="1">
    <source>
        <dbReference type="EMBL" id="BAP68996.1"/>
    </source>
</evidence>
<protein>
    <submittedName>
        <fullName evidence="1">RxLR effector candidate protein</fullName>
    </submittedName>
</protein>